<evidence type="ECO:0000259" key="4">
    <source>
        <dbReference type="PROSITE" id="PS50932"/>
    </source>
</evidence>
<accession>A0A430FD77</accession>
<protein>
    <submittedName>
        <fullName evidence="5">LacI family transcriptional regulator</fullName>
    </submittedName>
</protein>
<dbReference type="EMBL" id="QXGL01000012">
    <property type="protein sequence ID" value="RSX50786.1"/>
    <property type="molecule type" value="Genomic_DNA"/>
</dbReference>
<dbReference type="AlphaFoldDB" id="A0A430FD77"/>
<dbReference type="SMART" id="SM00354">
    <property type="entry name" value="HTH_LACI"/>
    <property type="match status" value="1"/>
</dbReference>
<dbReference type="InterPro" id="IPR028082">
    <property type="entry name" value="Peripla_BP_I"/>
</dbReference>
<proteinExistence type="predicted"/>
<dbReference type="PANTHER" id="PTHR30146">
    <property type="entry name" value="LACI-RELATED TRANSCRIPTIONAL REPRESSOR"/>
    <property type="match status" value="1"/>
</dbReference>
<organism evidence="5 6">
    <name type="scientific">Bifidobacterium goeldii</name>
    <dbReference type="NCBI Taxonomy" id="2306975"/>
    <lineage>
        <taxon>Bacteria</taxon>
        <taxon>Bacillati</taxon>
        <taxon>Actinomycetota</taxon>
        <taxon>Actinomycetes</taxon>
        <taxon>Bifidobacteriales</taxon>
        <taxon>Bifidobacteriaceae</taxon>
        <taxon>Bifidobacterium</taxon>
    </lineage>
</organism>
<dbReference type="CDD" id="cd01392">
    <property type="entry name" value="HTH_LacI"/>
    <property type="match status" value="1"/>
</dbReference>
<reference evidence="5 6" key="1">
    <citation type="submission" date="2018-09" db="EMBL/GenBank/DDBJ databases">
        <title>Characterization of the phylogenetic diversity of five novel species belonging to the genus Bifidobacterium.</title>
        <authorList>
            <person name="Lugli G.A."/>
            <person name="Duranti S."/>
            <person name="Milani C."/>
        </authorList>
    </citation>
    <scope>NUCLEOTIDE SEQUENCE [LARGE SCALE GENOMIC DNA]</scope>
    <source>
        <strain evidence="5 6">2034B</strain>
    </source>
</reference>
<keyword evidence="1" id="KW-0805">Transcription regulation</keyword>
<dbReference type="PANTHER" id="PTHR30146:SF153">
    <property type="entry name" value="LACTOSE OPERON REPRESSOR"/>
    <property type="match status" value="1"/>
</dbReference>
<dbReference type="Pfam" id="PF13377">
    <property type="entry name" value="Peripla_BP_3"/>
    <property type="match status" value="1"/>
</dbReference>
<keyword evidence="6" id="KW-1185">Reference proteome</keyword>
<dbReference type="Pfam" id="PF00356">
    <property type="entry name" value="LacI"/>
    <property type="match status" value="1"/>
</dbReference>
<sequence>MPTHNRTVSSKDVAALAGVAQSTVSYVMSGKRSVSQATRDKVEQAMRQLNYVPDAHARAMISNRSHIIGLVTETTENTQGAELFPLLHAIQNTAQANGYDLILVSPNNDVADMRRLAMGKLVDAFLVMDIRRNDERLTAARDLDIPIVPLGDPGEHGPFHCVVSDQRAVIEMAFKEMHDIGTRIAVPIADARGGVKGFPFLEIFTEHARECAQRYGIELQPFDAPNTYWQSIEPLAALMQQWKGQGVCLYARSPRTLAWVEHMMLLTGITPGKDIGLIGECSDHFAEIQPVPITNISPQAALLGIRATRIAIAQIEGAEPDAQVELIAPKFSRRATTMPGFAG</sequence>
<comment type="caution">
    <text evidence="5">The sequence shown here is derived from an EMBL/GenBank/DDBJ whole genome shotgun (WGS) entry which is preliminary data.</text>
</comment>
<dbReference type="GO" id="GO:0000976">
    <property type="term" value="F:transcription cis-regulatory region binding"/>
    <property type="evidence" value="ECO:0007669"/>
    <property type="project" value="TreeGrafter"/>
</dbReference>
<evidence type="ECO:0000256" key="1">
    <source>
        <dbReference type="ARBA" id="ARBA00023015"/>
    </source>
</evidence>
<name>A0A430FD77_9BIFI</name>
<keyword evidence="2" id="KW-0238">DNA-binding</keyword>
<evidence type="ECO:0000313" key="6">
    <source>
        <dbReference type="Proteomes" id="UP000287533"/>
    </source>
</evidence>
<keyword evidence="3" id="KW-0804">Transcription</keyword>
<dbReference type="Proteomes" id="UP000287533">
    <property type="component" value="Unassembled WGS sequence"/>
</dbReference>
<dbReference type="InterPro" id="IPR010982">
    <property type="entry name" value="Lambda_DNA-bd_dom_sf"/>
</dbReference>
<dbReference type="PROSITE" id="PS50932">
    <property type="entry name" value="HTH_LACI_2"/>
    <property type="match status" value="1"/>
</dbReference>
<dbReference type="SUPFAM" id="SSF47413">
    <property type="entry name" value="lambda repressor-like DNA-binding domains"/>
    <property type="match status" value="1"/>
</dbReference>
<evidence type="ECO:0000256" key="3">
    <source>
        <dbReference type="ARBA" id="ARBA00023163"/>
    </source>
</evidence>
<dbReference type="Gene3D" id="1.10.260.40">
    <property type="entry name" value="lambda repressor-like DNA-binding domains"/>
    <property type="match status" value="1"/>
</dbReference>
<evidence type="ECO:0000313" key="5">
    <source>
        <dbReference type="EMBL" id="RSX50786.1"/>
    </source>
</evidence>
<dbReference type="GO" id="GO:0003700">
    <property type="term" value="F:DNA-binding transcription factor activity"/>
    <property type="evidence" value="ECO:0007669"/>
    <property type="project" value="TreeGrafter"/>
</dbReference>
<feature type="domain" description="HTH lacI-type" evidence="4">
    <location>
        <begin position="8"/>
        <end position="62"/>
    </location>
</feature>
<dbReference type="RefSeq" id="WP_241217169.1">
    <property type="nucleotide sequence ID" value="NZ_QXGL01000012.1"/>
</dbReference>
<evidence type="ECO:0000256" key="2">
    <source>
        <dbReference type="ARBA" id="ARBA00023125"/>
    </source>
</evidence>
<gene>
    <name evidence="5" type="ORF">D2E25_1979</name>
</gene>
<dbReference type="Gene3D" id="3.40.50.2300">
    <property type="match status" value="1"/>
</dbReference>
<dbReference type="InterPro" id="IPR000843">
    <property type="entry name" value="HTH_LacI"/>
</dbReference>
<dbReference type="SUPFAM" id="SSF53822">
    <property type="entry name" value="Periplasmic binding protein-like I"/>
    <property type="match status" value="1"/>
</dbReference>
<dbReference type="InterPro" id="IPR046335">
    <property type="entry name" value="LacI/GalR-like_sensor"/>
</dbReference>